<sequence>MELEVDHQRFREDAGYRGEVLLEGLKHMCPSPSVLVEVSQLLAQQGTISTVGLGSWGEGLIEEGDQVEAELLRGTSGLSELCVGEEEEGEEEKGLIMANEEAVTSAAVLLRIHSLDQALRYADEIVPEPPAKKPPAKKKKRR</sequence>
<evidence type="ECO:0000313" key="1">
    <source>
        <dbReference type="EMBL" id="CAD8983801.1"/>
    </source>
</evidence>
<dbReference type="AlphaFoldDB" id="A0A6U5C7P4"/>
<name>A0A6U5C7P4_HEMAN</name>
<proteinExistence type="predicted"/>
<gene>
    <name evidence="1" type="ORF">HAND00432_LOCUS34813</name>
</gene>
<reference evidence="1" key="1">
    <citation type="submission" date="2021-01" db="EMBL/GenBank/DDBJ databases">
        <authorList>
            <person name="Corre E."/>
            <person name="Pelletier E."/>
            <person name="Niang G."/>
            <person name="Scheremetjew M."/>
            <person name="Finn R."/>
            <person name="Kale V."/>
            <person name="Holt S."/>
            <person name="Cochrane G."/>
            <person name="Meng A."/>
            <person name="Brown T."/>
            <person name="Cohen L."/>
        </authorList>
    </citation>
    <scope>NUCLEOTIDE SEQUENCE</scope>
    <source>
        <strain evidence="1">CCMP644</strain>
    </source>
</reference>
<protein>
    <submittedName>
        <fullName evidence="1">Uncharacterized protein</fullName>
    </submittedName>
</protein>
<accession>A0A6U5C7P4</accession>
<organism evidence="1">
    <name type="scientific">Hemiselmis andersenii</name>
    <name type="common">Cryptophyte alga</name>
    <dbReference type="NCBI Taxonomy" id="464988"/>
    <lineage>
        <taxon>Eukaryota</taxon>
        <taxon>Cryptophyceae</taxon>
        <taxon>Cryptomonadales</taxon>
        <taxon>Hemiselmidaceae</taxon>
        <taxon>Hemiselmis</taxon>
    </lineage>
</organism>
<dbReference type="EMBL" id="HBFX01057869">
    <property type="protein sequence ID" value="CAD8983801.1"/>
    <property type="molecule type" value="Transcribed_RNA"/>
</dbReference>